<dbReference type="InterPro" id="IPR013324">
    <property type="entry name" value="RNA_pol_sigma_r3/r4-like"/>
</dbReference>
<dbReference type="InterPro" id="IPR014284">
    <property type="entry name" value="RNA_pol_sigma-70_dom"/>
</dbReference>
<dbReference type="Gene3D" id="1.10.10.10">
    <property type="entry name" value="Winged helix-like DNA-binding domain superfamily/Winged helix DNA-binding domain"/>
    <property type="match status" value="1"/>
</dbReference>
<evidence type="ECO:0000256" key="2">
    <source>
        <dbReference type="ARBA" id="ARBA00023015"/>
    </source>
</evidence>
<dbReference type="Pfam" id="PF04545">
    <property type="entry name" value="Sigma70_r4"/>
    <property type="match status" value="1"/>
</dbReference>
<keyword evidence="3" id="KW-0731">Sigma factor</keyword>
<dbReference type="SUPFAM" id="SSF88659">
    <property type="entry name" value="Sigma3 and sigma4 domains of RNA polymerase sigma factors"/>
    <property type="match status" value="1"/>
</dbReference>
<dbReference type="InterPro" id="IPR007630">
    <property type="entry name" value="RNA_pol_sigma70_r4"/>
</dbReference>
<sequence>MNQDELLVLIYKKDEKAFTYLYDMYAKSLFSVISVLIKNTEEAEDVLQESFVKIWKNIESYNESKGRFYTWMLNIARNSAIDKLRSKNFNNSQKNLSADNFVNLLEDSNKLSNKVDGIGMREFIKRLKPKCIQIIDLLFFKGYTQQETADELEIPLGTVKTHNRNCINDLRNYLKV</sequence>
<dbReference type="EMBL" id="JBBYHU010000018">
    <property type="protein sequence ID" value="MEL1241384.1"/>
    <property type="molecule type" value="Genomic_DNA"/>
</dbReference>
<keyword evidence="9" id="KW-1185">Reference proteome</keyword>
<evidence type="ECO:0000313" key="9">
    <source>
        <dbReference type="Proteomes" id="UP001398556"/>
    </source>
</evidence>
<feature type="domain" description="RNA polymerase sigma-70 region 2" evidence="6">
    <location>
        <begin position="21"/>
        <end position="88"/>
    </location>
</feature>
<dbReference type="InterPro" id="IPR039425">
    <property type="entry name" value="RNA_pol_sigma-70-like"/>
</dbReference>
<proteinExistence type="inferred from homology"/>
<dbReference type="RefSeq" id="WP_341700602.1">
    <property type="nucleotide sequence ID" value="NZ_JBBYHU010000018.1"/>
</dbReference>
<feature type="domain" description="RNA polymerase sigma-70 region 4" evidence="7">
    <location>
        <begin position="124"/>
        <end position="171"/>
    </location>
</feature>
<evidence type="ECO:0000256" key="1">
    <source>
        <dbReference type="ARBA" id="ARBA00010641"/>
    </source>
</evidence>
<keyword evidence="2" id="KW-0805">Transcription regulation</keyword>
<dbReference type="NCBIfam" id="TIGR02937">
    <property type="entry name" value="sigma70-ECF"/>
    <property type="match status" value="1"/>
</dbReference>
<dbReference type="SUPFAM" id="SSF88946">
    <property type="entry name" value="Sigma2 domain of RNA polymerase sigma factors"/>
    <property type="match status" value="1"/>
</dbReference>
<evidence type="ECO:0000256" key="4">
    <source>
        <dbReference type="ARBA" id="ARBA00023125"/>
    </source>
</evidence>
<comment type="similarity">
    <text evidence="1">Belongs to the sigma-70 factor family. ECF subfamily.</text>
</comment>
<dbReference type="InterPro" id="IPR036388">
    <property type="entry name" value="WH-like_DNA-bd_sf"/>
</dbReference>
<dbReference type="Pfam" id="PF04542">
    <property type="entry name" value="Sigma70_r2"/>
    <property type="match status" value="1"/>
</dbReference>
<keyword evidence="4" id="KW-0238">DNA-binding</keyword>
<evidence type="ECO:0000256" key="3">
    <source>
        <dbReference type="ARBA" id="ARBA00023082"/>
    </source>
</evidence>
<gene>
    <name evidence="8" type="ORF">AAEO59_10025</name>
</gene>
<dbReference type="Gene3D" id="1.10.1740.10">
    <property type="match status" value="1"/>
</dbReference>
<dbReference type="PANTHER" id="PTHR43133:SF62">
    <property type="entry name" value="RNA POLYMERASE SIGMA FACTOR SIGZ"/>
    <property type="match status" value="1"/>
</dbReference>
<evidence type="ECO:0000259" key="7">
    <source>
        <dbReference type="Pfam" id="PF04545"/>
    </source>
</evidence>
<keyword evidence="5" id="KW-0804">Transcription</keyword>
<dbReference type="InterPro" id="IPR007627">
    <property type="entry name" value="RNA_pol_sigma70_r2"/>
</dbReference>
<reference evidence="8 9" key="1">
    <citation type="submission" date="2024-04" db="EMBL/GenBank/DDBJ databases">
        <title>Flavobacterium sp. DGU99 16S ribosomal RNA gene Genome sequencing and assembly.</title>
        <authorList>
            <person name="Park S."/>
        </authorList>
    </citation>
    <scope>NUCLEOTIDE SEQUENCE [LARGE SCALE GENOMIC DNA]</scope>
    <source>
        <strain evidence="8 9">DGU99</strain>
    </source>
</reference>
<dbReference type="PANTHER" id="PTHR43133">
    <property type="entry name" value="RNA POLYMERASE ECF-TYPE SIGMA FACTO"/>
    <property type="match status" value="1"/>
</dbReference>
<evidence type="ECO:0000256" key="5">
    <source>
        <dbReference type="ARBA" id="ARBA00023163"/>
    </source>
</evidence>
<dbReference type="Proteomes" id="UP001398556">
    <property type="component" value="Unassembled WGS sequence"/>
</dbReference>
<name>A0ABU9HMK8_9FLAO</name>
<comment type="caution">
    <text evidence="8">The sequence shown here is derived from an EMBL/GenBank/DDBJ whole genome shotgun (WGS) entry which is preliminary data.</text>
</comment>
<organism evidence="8 9">
    <name type="scientific">Flavobacterium flavipallidum</name>
    <dbReference type="NCBI Taxonomy" id="3139140"/>
    <lineage>
        <taxon>Bacteria</taxon>
        <taxon>Pseudomonadati</taxon>
        <taxon>Bacteroidota</taxon>
        <taxon>Flavobacteriia</taxon>
        <taxon>Flavobacteriales</taxon>
        <taxon>Flavobacteriaceae</taxon>
        <taxon>Flavobacterium</taxon>
    </lineage>
</organism>
<dbReference type="InterPro" id="IPR013325">
    <property type="entry name" value="RNA_pol_sigma_r2"/>
</dbReference>
<evidence type="ECO:0000259" key="6">
    <source>
        <dbReference type="Pfam" id="PF04542"/>
    </source>
</evidence>
<evidence type="ECO:0000313" key="8">
    <source>
        <dbReference type="EMBL" id="MEL1241384.1"/>
    </source>
</evidence>
<protein>
    <submittedName>
        <fullName evidence="8">RNA polymerase sigma factor</fullName>
    </submittedName>
</protein>
<accession>A0ABU9HMK8</accession>